<dbReference type="Proteomes" id="UP000549457">
    <property type="component" value="Unassembled WGS sequence"/>
</dbReference>
<keyword evidence="3" id="KW-1185">Reference proteome</keyword>
<evidence type="ECO:0008006" key="4">
    <source>
        <dbReference type="Google" id="ProtNLM"/>
    </source>
</evidence>
<feature type="transmembrane region" description="Helical" evidence="1">
    <location>
        <begin position="65"/>
        <end position="92"/>
    </location>
</feature>
<dbReference type="SUPFAM" id="SSF53649">
    <property type="entry name" value="Alkaline phosphatase-like"/>
    <property type="match status" value="1"/>
</dbReference>
<evidence type="ECO:0000313" key="3">
    <source>
        <dbReference type="Proteomes" id="UP000549457"/>
    </source>
</evidence>
<keyword evidence="1" id="KW-0472">Membrane</keyword>
<feature type="transmembrane region" description="Helical" evidence="1">
    <location>
        <begin position="32"/>
        <end position="53"/>
    </location>
</feature>
<dbReference type="Gene3D" id="3.40.720.10">
    <property type="entry name" value="Alkaline Phosphatase, subunit A"/>
    <property type="match status" value="1"/>
</dbReference>
<dbReference type="RefSeq" id="WP_184153040.1">
    <property type="nucleotide sequence ID" value="NZ_JACHFM010000004.1"/>
</dbReference>
<evidence type="ECO:0000313" key="2">
    <source>
        <dbReference type="EMBL" id="MBB5223668.1"/>
    </source>
</evidence>
<comment type="caution">
    <text evidence="2">The sequence shown here is derived from an EMBL/GenBank/DDBJ whole genome shotgun (WGS) entry which is preliminary data.</text>
</comment>
<dbReference type="AlphaFoldDB" id="A0A840SST7"/>
<proteinExistence type="predicted"/>
<organism evidence="2 3">
    <name type="scientific">Amaricoccus macauensis</name>
    <dbReference type="NCBI Taxonomy" id="57001"/>
    <lineage>
        <taxon>Bacteria</taxon>
        <taxon>Pseudomonadati</taxon>
        <taxon>Pseudomonadota</taxon>
        <taxon>Alphaproteobacteria</taxon>
        <taxon>Rhodobacterales</taxon>
        <taxon>Paracoccaceae</taxon>
        <taxon>Amaricoccus</taxon>
    </lineage>
</organism>
<reference evidence="2 3" key="1">
    <citation type="submission" date="2020-08" db="EMBL/GenBank/DDBJ databases">
        <title>Genomic Encyclopedia of Type Strains, Phase IV (KMG-IV): sequencing the most valuable type-strain genomes for metagenomic binning, comparative biology and taxonomic classification.</title>
        <authorList>
            <person name="Goeker M."/>
        </authorList>
    </citation>
    <scope>NUCLEOTIDE SEQUENCE [LARGE SCALE GENOMIC DNA]</scope>
    <source>
        <strain evidence="2 3">DSM 101730</strain>
    </source>
</reference>
<name>A0A840SST7_9RHOB</name>
<sequence>MVDVDRQGGFAGWLAAAGILWLVLSLPAEPGALTGAAVAGIPLELPLLLLGLAACPQRLARVARVAVTLVLTASVVLKLADLGTGIAFRRLFNPVLDGPLLVAAWRLAEGALGVVPALAAGLAIVAALVLVAGLCWWATGRLVDRVPVGRRLAAGLLAAVCLGLVALDMSGAAGLPGGAKTSRWAVEHVSAALDARAELAAFRTEAARDPWAGATPGALLPGLAGIDVLVVFVESYGRSAIEAPLYAPTVMAALDDIGAALARQGLAARSGFLASPIVGGQSWLAHATLLSGLTIDSEGKYRALLGSPRRTLLHLGHKAGWRTAAVMPAITLAWPESDWFGYDRVLAARDLGYRGEPFGWVTMPDEYTLAVLERDLLSPPDRPPVMAAVALISSHAPWTPLPPLLPWEAIGDGRVYTMALRAGEPPEVVWRNEDRVRDQYRLALDYSLRSVGALATRPVARPRLLVVLGDHQPAAFVSGDVGGRDVPVHVIGPPDLLARLDGWGWTEGMAPARDAPVWPMDAFRDRFLAAFSKLGASG</sequence>
<evidence type="ECO:0000256" key="1">
    <source>
        <dbReference type="SAM" id="Phobius"/>
    </source>
</evidence>
<dbReference type="InterPro" id="IPR017850">
    <property type="entry name" value="Alkaline_phosphatase_core_sf"/>
</dbReference>
<accession>A0A840SST7</accession>
<feature type="transmembrane region" description="Helical" evidence="1">
    <location>
        <begin position="152"/>
        <end position="173"/>
    </location>
</feature>
<keyword evidence="1" id="KW-0812">Transmembrane</keyword>
<feature type="transmembrane region" description="Helical" evidence="1">
    <location>
        <begin position="112"/>
        <end position="140"/>
    </location>
</feature>
<gene>
    <name evidence="2" type="ORF">HNP73_003622</name>
</gene>
<dbReference type="EMBL" id="JACHFM010000004">
    <property type="protein sequence ID" value="MBB5223668.1"/>
    <property type="molecule type" value="Genomic_DNA"/>
</dbReference>
<protein>
    <recommendedName>
        <fullName evidence="4">Sulfatase</fullName>
    </recommendedName>
</protein>
<feature type="transmembrane region" description="Helical" evidence="1">
    <location>
        <begin position="7"/>
        <end position="26"/>
    </location>
</feature>
<keyword evidence="1" id="KW-1133">Transmembrane helix</keyword>